<dbReference type="InterPro" id="IPR009100">
    <property type="entry name" value="AcylCoA_DH/oxidase_NM_dom_sf"/>
</dbReference>
<evidence type="ECO:0000256" key="3">
    <source>
        <dbReference type="ARBA" id="ARBA00022630"/>
    </source>
</evidence>
<evidence type="ECO:0000256" key="2">
    <source>
        <dbReference type="ARBA" id="ARBA00009347"/>
    </source>
</evidence>
<dbReference type="SUPFAM" id="SSF47203">
    <property type="entry name" value="Acyl-CoA dehydrogenase C-terminal domain-like"/>
    <property type="match status" value="1"/>
</dbReference>
<name>A0A2N9BJL0_STRCX</name>
<comment type="similarity">
    <text evidence="2 5">Belongs to the acyl-CoA dehydrogenase family.</text>
</comment>
<dbReference type="AlphaFoldDB" id="A0A2N9BJL0"/>
<reference evidence="10" key="1">
    <citation type="submission" date="2017-11" db="EMBL/GenBank/DDBJ databases">
        <authorList>
            <person name="Wibberg D."/>
        </authorList>
    </citation>
    <scope>NUCLEOTIDE SEQUENCE [LARGE SCALE GENOMIC DNA]</scope>
</reference>
<dbReference type="InterPro" id="IPR046373">
    <property type="entry name" value="Acyl-CoA_Oxase/DH_mid-dom_sf"/>
</dbReference>
<dbReference type="Gene3D" id="1.10.540.10">
    <property type="entry name" value="Acyl-CoA dehydrogenase/oxidase, N-terminal domain"/>
    <property type="match status" value="1"/>
</dbReference>
<dbReference type="Gene3D" id="1.20.140.10">
    <property type="entry name" value="Butyryl-CoA Dehydrogenase, subunit A, domain 3"/>
    <property type="match status" value="1"/>
</dbReference>
<dbReference type="EMBL" id="LT963352">
    <property type="protein sequence ID" value="SOR83533.1"/>
    <property type="molecule type" value="Genomic_DNA"/>
</dbReference>
<keyword evidence="5 9" id="KW-0560">Oxidoreductase</keyword>
<proteinExistence type="inferred from homology"/>
<evidence type="ECO:0000256" key="1">
    <source>
        <dbReference type="ARBA" id="ARBA00001974"/>
    </source>
</evidence>
<dbReference type="InterPro" id="IPR006091">
    <property type="entry name" value="Acyl-CoA_Oxase/DH_mid-dom"/>
</dbReference>
<comment type="cofactor">
    <cofactor evidence="1 5">
        <name>FAD</name>
        <dbReference type="ChEBI" id="CHEBI:57692"/>
    </cofactor>
</comment>
<dbReference type="PANTHER" id="PTHR43884">
    <property type="entry name" value="ACYL-COA DEHYDROGENASE"/>
    <property type="match status" value="1"/>
</dbReference>
<dbReference type="Pfam" id="PF02770">
    <property type="entry name" value="Acyl-CoA_dh_M"/>
    <property type="match status" value="1"/>
</dbReference>
<evidence type="ECO:0000313" key="10">
    <source>
        <dbReference type="Proteomes" id="UP000235464"/>
    </source>
</evidence>
<keyword evidence="10" id="KW-1185">Reference proteome</keyword>
<dbReference type="OrthoDB" id="8876745at2"/>
<dbReference type="EC" id="1.3.99.-" evidence="9"/>
<evidence type="ECO:0000259" key="7">
    <source>
        <dbReference type="Pfam" id="PF02770"/>
    </source>
</evidence>
<dbReference type="Pfam" id="PF00441">
    <property type="entry name" value="Acyl-CoA_dh_1"/>
    <property type="match status" value="1"/>
</dbReference>
<dbReference type="RefSeq" id="WP_010048983.1">
    <property type="nucleotide sequence ID" value="NZ_LT962942.1"/>
</dbReference>
<dbReference type="CDD" id="cd00567">
    <property type="entry name" value="ACAD"/>
    <property type="match status" value="1"/>
</dbReference>
<feature type="domain" description="Acyl-CoA dehydrogenase/oxidase N-terminal" evidence="8">
    <location>
        <begin position="29"/>
        <end position="118"/>
    </location>
</feature>
<feature type="domain" description="Acyl-CoA dehydrogenase/oxidase C-terminal" evidence="6">
    <location>
        <begin position="229"/>
        <end position="377"/>
    </location>
</feature>
<dbReference type="InterPro" id="IPR037069">
    <property type="entry name" value="AcylCoA_DH/ox_N_sf"/>
</dbReference>
<dbReference type="SUPFAM" id="SSF56645">
    <property type="entry name" value="Acyl-CoA dehydrogenase NM domain-like"/>
    <property type="match status" value="1"/>
</dbReference>
<evidence type="ECO:0000313" key="9">
    <source>
        <dbReference type="EMBL" id="SOR83533.1"/>
    </source>
</evidence>
<evidence type="ECO:0000259" key="6">
    <source>
        <dbReference type="Pfam" id="PF00441"/>
    </source>
</evidence>
<keyword evidence="3 5" id="KW-0285">Flavoprotein</keyword>
<evidence type="ECO:0000256" key="4">
    <source>
        <dbReference type="ARBA" id="ARBA00022827"/>
    </source>
</evidence>
<dbReference type="Proteomes" id="UP000235464">
    <property type="component" value="Chromosome I"/>
</dbReference>
<dbReference type="InterPro" id="IPR009075">
    <property type="entry name" value="AcylCo_DH/oxidase_C"/>
</dbReference>
<dbReference type="PANTHER" id="PTHR43884:SF12">
    <property type="entry name" value="ISOVALERYL-COA DEHYDROGENASE, MITOCHONDRIAL-RELATED"/>
    <property type="match status" value="1"/>
</dbReference>
<dbReference type="Gene3D" id="2.40.110.10">
    <property type="entry name" value="Butyryl-CoA Dehydrogenase, subunit A, domain 2"/>
    <property type="match status" value="1"/>
</dbReference>
<feature type="domain" description="Acyl-CoA oxidase/dehydrogenase middle" evidence="7">
    <location>
        <begin position="123"/>
        <end position="217"/>
    </location>
</feature>
<dbReference type="InterPro" id="IPR036250">
    <property type="entry name" value="AcylCo_DH-like_C"/>
</dbReference>
<evidence type="ECO:0000259" key="8">
    <source>
        <dbReference type="Pfam" id="PF02771"/>
    </source>
</evidence>
<dbReference type="Pfam" id="PF02771">
    <property type="entry name" value="Acyl-CoA_dh_N"/>
    <property type="match status" value="1"/>
</dbReference>
<protein>
    <submittedName>
        <fullName evidence="9">Acyl-CoA dehydrogenase</fullName>
        <ecNumber evidence="9">1.3.99.-</ecNumber>
    </submittedName>
</protein>
<organism evidence="9 10">
    <name type="scientific">Streptomyces chartreusis NRRL 3882</name>
    <dbReference type="NCBI Taxonomy" id="1079985"/>
    <lineage>
        <taxon>Bacteria</taxon>
        <taxon>Bacillati</taxon>
        <taxon>Actinomycetota</taxon>
        <taxon>Actinomycetes</taxon>
        <taxon>Kitasatosporales</taxon>
        <taxon>Streptomycetaceae</taxon>
        <taxon>Streptomyces</taxon>
    </lineage>
</organism>
<dbReference type="GO" id="GO:0050660">
    <property type="term" value="F:flavin adenine dinucleotide binding"/>
    <property type="evidence" value="ECO:0007669"/>
    <property type="project" value="InterPro"/>
</dbReference>
<dbReference type="InterPro" id="IPR013786">
    <property type="entry name" value="AcylCoA_DH/ox_N"/>
</dbReference>
<gene>
    <name evidence="9" type="primary">acdA_12</name>
    <name evidence="9" type="ORF">SCNRRL3882_6979</name>
</gene>
<evidence type="ECO:0000256" key="5">
    <source>
        <dbReference type="RuleBase" id="RU362125"/>
    </source>
</evidence>
<accession>A0A2N9BJL0</accession>
<dbReference type="GO" id="GO:0003995">
    <property type="term" value="F:acyl-CoA dehydrogenase activity"/>
    <property type="evidence" value="ECO:0007669"/>
    <property type="project" value="TreeGrafter"/>
</dbReference>
<keyword evidence="4 5" id="KW-0274">FAD</keyword>
<sequence>MDFDLSAAQEKRYAEILRESGVRLGEHRRDGDPDAVRRGFRTAAGMGVTGLCLPEEFGGGGLGALDTALGLEAFSRGCPDTGLAFGIAAHLLACAVPVRDFAAEEVRGPLLAGLASGEIIAANAMTEDEAGSDIGRLGVTARPVSDGYVLNGEKSWASNAPLAGLVVTYAATAPELGFLGLSAFAVPADLPGISFGAPLTKMGLTNCLAGRVTFTDCHVPRRYLLGAEGQGSGIFQHSMAWERAALFGVYLGLMERQLAQCVEHAGRRRQFGRRIGEFQAVSHRAAVMKQRLEGARLLLYRACWLLDGGREDKSAIALAKAAVSEAAVANGVDAMQLFGGFGYLAGTGVEEQLRDSLPARVFSGTTEIQREIIAKELGL</sequence>